<dbReference type="InterPro" id="IPR011335">
    <property type="entry name" value="Restrct_endonuc-II-like"/>
</dbReference>
<evidence type="ECO:0000256" key="2">
    <source>
        <dbReference type="HAMAP-Rule" id="MF_00048"/>
    </source>
</evidence>
<organism evidence="3 4">
    <name type="scientific">Myroides odoratus</name>
    <name type="common">Flavobacterium odoratum</name>
    <dbReference type="NCBI Taxonomy" id="256"/>
    <lineage>
        <taxon>Bacteria</taxon>
        <taxon>Pseudomonadati</taxon>
        <taxon>Bacteroidota</taxon>
        <taxon>Flavobacteriia</taxon>
        <taxon>Flavobacteriales</taxon>
        <taxon>Flavobacteriaceae</taxon>
        <taxon>Myroides</taxon>
    </lineage>
</organism>
<protein>
    <recommendedName>
        <fullName evidence="2">UPF0102 protein NCTC11179_02662</fullName>
    </recommendedName>
</protein>
<evidence type="ECO:0000256" key="1">
    <source>
        <dbReference type="ARBA" id="ARBA00006738"/>
    </source>
</evidence>
<evidence type="ECO:0000313" key="4">
    <source>
        <dbReference type="Proteomes" id="UP000255024"/>
    </source>
</evidence>
<dbReference type="Proteomes" id="UP000255024">
    <property type="component" value="Unassembled WGS sequence"/>
</dbReference>
<keyword evidence="4" id="KW-1185">Reference proteome</keyword>
<dbReference type="PANTHER" id="PTHR34039:SF1">
    <property type="entry name" value="UPF0102 PROTEIN YRAN"/>
    <property type="match status" value="1"/>
</dbReference>
<dbReference type="AlphaFoldDB" id="A0A378U1N4"/>
<dbReference type="NCBIfam" id="NF009154">
    <property type="entry name" value="PRK12497.3-3"/>
    <property type="match status" value="1"/>
</dbReference>
<reference evidence="3 4" key="1">
    <citation type="submission" date="2018-06" db="EMBL/GenBank/DDBJ databases">
        <authorList>
            <consortium name="Pathogen Informatics"/>
            <person name="Doyle S."/>
        </authorList>
    </citation>
    <scope>NUCLEOTIDE SEQUENCE [LARGE SCALE GENOMIC DNA]</scope>
    <source>
        <strain evidence="3 4">NCTC11179</strain>
    </source>
</reference>
<name>A0A378U1N4_MYROD</name>
<sequence>MSKTNELGKLGEDLAVDFLQDKGYQIIARNWKYRKAEVDIIAEVDSFLVFVEVKTRSSTDFGLPQEFLKNPQIRRLITAADAFTTQFKRKEEVRFDIVAISIKKSIPEIEHIEQAFYWF</sequence>
<dbReference type="InterPro" id="IPR003509">
    <property type="entry name" value="UPF0102_YraN-like"/>
</dbReference>
<dbReference type="PANTHER" id="PTHR34039">
    <property type="entry name" value="UPF0102 PROTEIN YRAN"/>
    <property type="match status" value="1"/>
</dbReference>
<dbReference type="Pfam" id="PF02021">
    <property type="entry name" value="UPF0102"/>
    <property type="match status" value="1"/>
</dbReference>
<dbReference type="Gene3D" id="3.40.1350.10">
    <property type="match status" value="1"/>
</dbReference>
<evidence type="ECO:0000313" key="3">
    <source>
        <dbReference type="EMBL" id="STZ69165.1"/>
    </source>
</evidence>
<dbReference type="InterPro" id="IPR011856">
    <property type="entry name" value="tRNA_endonuc-like_dom_sf"/>
</dbReference>
<dbReference type="NCBIfam" id="NF009150">
    <property type="entry name" value="PRK12497.1-3"/>
    <property type="match status" value="1"/>
</dbReference>
<proteinExistence type="inferred from homology"/>
<dbReference type="EMBL" id="UGQL01000002">
    <property type="protein sequence ID" value="STZ69165.1"/>
    <property type="molecule type" value="Genomic_DNA"/>
</dbReference>
<dbReference type="RefSeq" id="WP_115091965.1">
    <property type="nucleotide sequence ID" value="NZ_CP068107.1"/>
</dbReference>
<dbReference type="SUPFAM" id="SSF52980">
    <property type="entry name" value="Restriction endonuclease-like"/>
    <property type="match status" value="1"/>
</dbReference>
<dbReference type="GO" id="GO:0003676">
    <property type="term" value="F:nucleic acid binding"/>
    <property type="evidence" value="ECO:0007669"/>
    <property type="project" value="InterPro"/>
</dbReference>
<accession>A0A378U1N4</accession>
<gene>
    <name evidence="3" type="ORF">NCTC11179_02662</name>
</gene>
<dbReference type="HAMAP" id="MF_00048">
    <property type="entry name" value="UPF0102"/>
    <property type="match status" value="1"/>
</dbReference>
<comment type="similarity">
    <text evidence="1 2">Belongs to the UPF0102 family.</text>
</comment>
<dbReference type="CDD" id="cd20736">
    <property type="entry name" value="PoNe_Nuclease"/>
    <property type="match status" value="1"/>
</dbReference>